<dbReference type="EMBL" id="CM010717">
    <property type="protein sequence ID" value="RZC56453.1"/>
    <property type="molecule type" value="Genomic_DNA"/>
</dbReference>
<dbReference type="Gramene" id="RZC56453">
    <property type="protein sequence ID" value="RZC56453"/>
    <property type="gene ID" value="C5167_015307"/>
</dbReference>
<gene>
    <name evidence="2" type="ORF">C5167_015307</name>
</gene>
<keyword evidence="3" id="KW-1185">Reference proteome</keyword>
<dbReference type="Proteomes" id="UP000316621">
    <property type="component" value="Chromosome 3"/>
</dbReference>
<organism evidence="2 3">
    <name type="scientific">Papaver somniferum</name>
    <name type="common">Opium poppy</name>
    <dbReference type="NCBI Taxonomy" id="3469"/>
    <lineage>
        <taxon>Eukaryota</taxon>
        <taxon>Viridiplantae</taxon>
        <taxon>Streptophyta</taxon>
        <taxon>Embryophyta</taxon>
        <taxon>Tracheophyta</taxon>
        <taxon>Spermatophyta</taxon>
        <taxon>Magnoliopsida</taxon>
        <taxon>Ranunculales</taxon>
        <taxon>Papaveraceae</taxon>
        <taxon>Papaveroideae</taxon>
        <taxon>Papaver</taxon>
    </lineage>
</organism>
<sequence>MAHKSCVWKLLKQKSTELSFLELRLFERVPLRAPDFVRELTMSEFCLAPDCSRDQLVIPRHLPSSSKINRTPTMTELLLGKGNSSDQSPIPSSQEVASSQDIPMSQERAFNGKLAIKRSCKAAE</sequence>
<accession>A0A4Y7J5N3</accession>
<protein>
    <submittedName>
        <fullName evidence="2">Uncharacterized protein</fullName>
    </submittedName>
</protein>
<dbReference type="AlphaFoldDB" id="A0A4Y7J5N3"/>
<feature type="compositionally biased region" description="Polar residues" evidence="1">
    <location>
        <begin position="82"/>
        <end position="103"/>
    </location>
</feature>
<evidence type="ECO:0000313" key="3">
    <source>
        <dbReference type="Proteomes" id="UP000316621"/>
    </source>
</evidence>
<reference evidence="2 3" key="1">
    <citation type="journal article" date="2018" name="Science">
        <title>The opium poppy genome and morphinan production.</title>
        <authorList>
            <person name="Guo L."/>
            <person name="Winzer T."/>
            <person name="Yang X."/>
            <person name="Li Y."/>
            <person name="Ning Z."/>
            <person name="He Z."/>
            <person name="Teodor R."/>
            <person name="Lu Y."/>
            <person name="Bowser T.A."/>
            <person name="Graham I.A."/>
            <person name="Ye K."/>
        </authorList>
    </citation>
    <scope>NUCLEOTIDE SEQUENCE [LARGE SCALE GENOMIC DNA]</scope>
    <source>
        <strain evidence="3">cv. HN1</strain>
        <tissue evidence="2">Leaves</tissue>
    </source>
</reference>
<name>A0A4Y7J5N3_PAPSO</name>
<evidence type="ECO:0000313" key="2">
    <source>
        <dbReference type="EMBL" id="RZC56453.1"/>
    </source>
</evidence>
<evidence type="ECO:0000256" key="1">
    <source>
        <dbReference type="SAM" id="MobiDB-lite"/>
    </source>
</evidence>
<feature type="region of interest" description="Disordered" evidence="1">
    <location>
        <begin position="80"/>
        <end position="107"/>
    </location>
</feature>
<proteinExistence type="predicted"/>